<evidence type="ECO:0000256" key="1">
    <source>
        <dbReference type="ARBA" id="ARBA00004429"/>
    </source>
</evidence>
<feature type="transmembrane region" description="Helical" evidence="6">
    <location>
        <begin position="197"/>
        <end position="219"/>
    </location>
</feature>
<accession>A0A5C8NR58</accession>
<keyword evidence="4 6" id="KW-1133">Transmembrane helix</keyword>
<dbReference type="Pfam" id="PF07690">
    <property type="entry name" value="MFS_1"/>
    <property type="match status" value="1"/>
</dbReference>
<keyword evidence="7" id="KW-0732">Signal</keyword>
<dbReference type="EMBL" id="VDUX01000001">
    <property type="protein sequence ID" value="TXL62903.1"/>
    <property type="molecule type" value="Genomic_DNA"/>
</dbReference>
<dbReference type="InterPro" id="IPR036259">
    <property type="entry name" value="MFS_trans_sf"/>
</dbReference>
<keyword evidence="10" id="KW-1185">Reference proteome</keyword>
<evidence type="ECO:0000256" key="2">
    <source>
        <dbReference type="ARBA" id="ARBA00022448"/>
    </source>
</evidence>
<dbReference type="PRINTS" id="PR01036">
    <property type="entry name" value="TCRTETB"/>
</dbReference>
<keyword evidence="2" id="KW-0813">Transport</keyword>
<comment type="subcellular location">
    <subcellularLocation>
        <location evidence="1">Cell inner membrane</location>
        <topology evidence="1">Multi-pass membrane protein</topology>
    </subcellularLocation>
</comment>
<evidence type="ECO:0000259" key="8">
    <source>
        <dbReference type="PROSITE" id="PS50850"/>
    </source>
</evidence>
<evidence type="ECO:0000313" key="9">
    <source>
        <dbReference type="EMBL" id="TXL62903.1"/>
    </source>
</evidence>
<dbReference type="PROSITE" id="PS50850">
    <property type="entry name" value="MFS"/>
    <property type="match status" value="1"/>
</dbReference>
<dbReference type="Gene3D" id="1.20.1250.20">
    <property type="entry name" value="MFS general substrate transporter like domains"/>
    <property type="match status" value="1"/>
</dbReference>
<reference evidence="9 10" key="1">
    <citation type="submission" date="2019-06" db="EMBL/GenBank/DDBJ databases">
        <title>Aeromicrobium sp. nov., isolated from a maize field.</title>
        <authorList>
            <person name="Lin S.-Y."/>
            <person name="Tsai C.-F."/>
            <person name="Young C.-C."/>
        </authorList>
    </citation>
    <scope>NUCLEOTIDE SEQUENCE [LARGE SCALE GENOMIC DNA]</scope>
    <source>
        <strain evidence="9 10">CC-CFT486</strain>
    </source>
</reference>
<organism evidence="9 10">
    <name type="scientific">Aeromicrobium terrae</name>
    <dbReference type="NCBI Taxonomy" id="2498846"/>
    <lineage>
        <taxon>Bacteria</taxon>
        <taxon>Bacillati</taxon>
        <taxon>Actinomycetota</taxon>
        <taxon>Actinomycetes</taxon>
        <taxon>Propionibacteriales</taxon>
        <taxon>Nocardioidaceae</taxon>
        <taxon>Aeromicrobium</taxon>
    </lineage>
</organism>
<dbReference type="InterPro" id="IPR020846">
    <property type="entry name" value="MFS_dom"/>
</dbReference>
<protein>
    <submittedName>
        <fullName evidence="9">MFS transporter</fullName>
    </submittedName>
</protein>
<feature type="transmembrane region" description="Helical" evidence="6">
    <location>
        <begin position="542"/>
        <end position="564"/>
    </location>
</feature>
<feature type="transmembrane region" description="Helical" evidence="6">
    <location>
        <begin position="284"/>
        <end position="303"/>
    </location>
</feature>
<dbReference type="OrthoDB" id="3453194at2"/>
<feature type="transmembrane region" description="Helical" evidence="6">
    <location>
        <begin position="137"/>
        <end position="161"/>
    </location>
</feature>
<keyword evidence="3 6" id="KW-0812">Transmembrane</keyword>
<dbReference type="InterPro" id="IPR011701">
    <property type="entry name" value="MFS"/>
</dbReference>
<feature type="transmembrane region" description="Helical" evidence="6">
    <location>
        <begin position="481"/>
        <end position="508"/>
    </location>
</feature>
<dbReference type="GO" id="GO:0005886">
    <property type="term" value="C:plasma membrane"/>
    <property type="evidence" value="ECO:0007669"/>
    <property type="project" value="UniProtKB-SubCell"/>
</dbReference>
<feature type="transmembrane region" description="Helical" evidence="6">
    <location>
        <begin position="78"/>
        <end position="97"/>
    </location>
</feature>
<feature type="transmembrane region" description="Helical" evidence="6">
    <location>
        <begin position="448"/>
        <end position="469"/>
    </location>
</feature>
<feature type="transmembrane region" description="Helical" evidence="6">
    <location>
        <begin position="315"/>
        <end position="331"/>
    </location>
</feature>
<evidence type="ECO:0000256" key="4">
    <source>
        <dbReference type="ARBA" id="ARBA00022989"/>
    </source>
</evidence>
<feature type="chain" id="PRO_5038457644" evidence="7">
    <location>
        <begin position="21"/>
        <end position="576"/>
    </location>
</feature>
<feature type="signal peptide" evidence="7">
    <location>
        <begin position="1"/>
        <end position="20"/>
    </location>
</feature>
<feature type="transmembrane region" description="Helical" evidence="6">
    <location>
        <begin position="243"/>
        <end position="263"/>
    </location>
</feature>
<comment type="caution">
    <text evidence="9">The sequence shown here is derived from an EMBL/GenBank/DDBJ whole genome shotgun (WGS) entry which is preliminary data.</text>
</comment>
<dbReference type="Gene3D" id="1.20.1720.10">
    <property type="entry name" value="Multidrug resistance protein D"/>
    <property type="match status" value="1"/>
</dbReference>
<feature type="domain" description="Major facilitator superfamily (MFS) profile" evidence="8">
    <location>
        <begin position="9"/>
        <end position="568"/>
    </location>
</feature>
<feature type="transmembrane region" description="Helical" evidence="6">
    <location>
        <begin position="352"/>
        <end position="376"/>
    </location>
</feature>
<feature type="transmembrane region" description="Helical" evidence="6">
    <location>
        <begin position="417"/>
        <end position="436"/>
    </location>
</feature>
<gene>
    <name evidence="9" type="ORF">FHP06_01270</name>
</gene>
<name>A0A5C8NR58_9ACTN</name>
<feature type="transmembrane region" description="Helical" evidence="6">
    <location>
        <begin position="48"/>
        <end position="66"/>
    </location>
</feature>
<feature type="transmembrane region" description="Helical" evidence="6">
    <location>
        <begin position="103"/>
        <end position="125"/>
    </location>
</feature>
<keyword evidence="5 6" id="KW-0472">Membrane</keyword>
<dbReference type="PANTHER" id="PTHR23501:SF191">
    <property type="entry name" value="VACUOLAR BASIC AMINO ACID TRANSPORTER 4"/>
    <property type="match status" value="1"/>
</dbReference>
<evidence type="ECO:0000256" key="5">
    <source>
        <dbReference type="ARBA" id="ARBA00023136"/>
    </source>
</evidence>
<dbReference type="GO" id="GO:0022857">
    <property type="term" value="F:transmembrane transporter activity"/>
    <property type="evidence" value="ECO:0007669"/>
    <property type="project" value="InterPro"/>
</dbReference>
<dbReference type="AlphaFoldDB" id="A0A5C8NR58"/>
<sequence length="576" mass="59566">MIPKASQALLGLAAVAIAFAAADTYVVVLALPDMMSTVGLDVDEIQRAAPIVSGFLLGYVGVLPLIGRISDLRGRVPVLLGCLVVFAIGSVVTAAAYDLPTIVTGRLVQGIGGGGLIPPTLALVADLWPPPKRGFPLGVVGAVQELGSVLGPLYGAVVLSFGSWRDIFWLNCAVGLVLAAAMVRLREEAPATPARPGRFDVLGAVLGVLTLTGLTLVMLEPQRLVEGVTSGLAFLPVTGDSRWLTPVALTTYGLLVLFLARLATARRPLVDWRGWSSVPAQTDVGGALLLAVGLGAVIVTFASAEPESAAVSPKAAFLLPLAVVTFAGFWWRQRTAPNPLVPRGALGSRPAWGALVVSFFVGSALIAALVDIPFFARLTVYRDSQLDAALVLLRFLIALPVGAVLGGWLLRRVPAHVLTAVAMLLSASAFAHMATWDAESLKHGSETISLVVAGLGFGLAIAPVNAVLLEHTTDAVHGVASALLIVARMIGMLLGVSALTTIGLRAFYDASADIPPAEQLCGSASLCDAYKDAVRDAGITQLHAVFVGAAVCAVVAAVLAAWLLRGTRAASLTAER</sequence>
<feature type="transmembrane region" description="Helical" evidence="6">
    <location>
        <begin position="167"/>
        <end position="185"/>
    </location>
</feature>
<dbReference type="RefSeq" id="WP_147683029.1">
    <property type="nucleotide sequence ID" value="NZ_VDUX01000001.1"/>
</dbReference>
<proteinExistence type="predicted"/>
<dbReference type="PANTHER" id="PTHR23501">
    <property type="entry name" value="MAJOR FACILITATOR SUPERFAMILY"/>
    <property type="match status" value="1"/>
</dbReference>
<evidence type="ECO:0000256" key="7">
    <source>
        <dbReference type="SAM" id="SignalP"/>
    </source>
</evidence>
<evidence type="ECO:0000256" key="3">
    <source>
        <dbReference type="ARBA" id="ARBA00022692"/>
    </source>
</evidence>
<dbReference type="Proteomes" id="UP000321571">
    <property type="component" value="Unassembled WGS sequence"/>
</dbReference>
<evidence type="ECO:0000256" key="6">
    <source>
        <dbReference type="SAM" id="Phobius"/>
    </source>
</evidence>
<dbReference type="SUPFAM" id="SSF103473">
    <property type="entry name" value="MFS general substrate transporter"/>
    <property type="match status" value="1"/>
</dbReference>
<evidence type="ECO:0000313" key="10">
    <source>
        <dbReference type="Proteomes" id="UP000321571"/>
    </source>
</evidence>
<feature type="transmembrane region" description="Helical" evidence="6">
    <location>
        <begin position="388"/>
        <end position="410"/>
    </location>
</feature>